<evidence type="ECO:0000256" key="8">
    <source>
        <dbReference type="SAM" id="MobiDB-lite"/>
    </source>
</evidence>
<feature type="region of interest" description="Disordered" evidence="8">
    <location>
        <begin position="53"/>
        <end position="87"/>
    </location>
</feature>
<proteinExistence type="inferred from homology"/>
<dbReference type="InterPro" id="IPR027417">
    <property type="entry name" value="P-loop_NTPase"/>
</dbReference>
<dbReference type="EMBL" id="MU004230">
    <property type="protein sequence ID" value="KAF2674513.1"/>
    <property type="molecule type" value="Genomic_DNA"/>
</dbReference>
<sequence>MFSAALRRGATCASRVITSRPVSRSIPSISAVTRVSFQPTFTSRGFQLATSRQYENASHYGEQQQQRIDEAPGEDVPTETVQPKENEADAERFQDLLDRKLVHSNIMKTIMGEMRLETMTPVQQQTLNAALSGRDIIAQAKTGTGKTLAFLIPIMQHIIHQDPSLAVPYRRRVYPDDIRGIIISPTRELAEQIAAEAMSVAKHTGLKIQLAVGGTQKNMMLRKTQNEGCHLLIGTPGRLKDILSDPNSGVKAPNLNTFVLDEADRLLDQGFLPDIEQIKRLIPGMSEGDRQTMMLSATISHEVVDLVRTTLKKGFKFVQCVDPDEAPTHARIPQNVVVTNGVENLTPALYELVEREIKAFKSGETDRPFKALIFFNSGNEAILTSNLFNQIKRSNPEVLGQTPIIQIHSKLTQSARTQSSESFRFSQSAILMSTDVTARGMDFPNVTHVIQVGFPNHGGRESYIHRLGRTGRAGKEGKGFLLIPRLEQDKAQRELSDMPLVVDKSLQTAHVDLALADSLPQEVVDKIEVVKKAFKFAMFGDLAAVYKAYLGVYQGANKQQTIDSLNRMAQFTWGLQRPPAVSHKLASMLGYGNVRGLEIEDRGAGGFGGGSRGGYGGGGFGQGGDRGGYGGDRGGGFGGDRGGYGGSRGGDFQRSGGYGGGDRRGGGGGGYGGGKPRDTASAF</sequence>
<dbReference type="PANTHER" id="PTHR24031">
    <property type="entry name" value="RNA HELICASE"/>
    <property type="match status" value="1"/>
</dbReference>
<dbReference type="CDD" id="cd18787">
    <property type="entry name" value="SF2_C_DEAD"/>
    <property type="match status" value="1"/>
</dbReference>
<feature type="domain" description="Helicase C-terminal" evidence="10">
    <location>
        <begin position="344"/>
        <end position="519"/>
    </location>
</feature>
<comment type="catalytic activity">
    <reaction evidence="7">
        <text>ATP + H2O = ADP + phosphate + H(+)</text>
        <dbReference type="Rhea" id="RHEA:13065"/>
        <dbReference type="ChEBI" id="CHEBI:15377"/>
        <dbReference type="ChEBI" id="CHEBI:15378"/>
        <dbReference type="ChEBI" id="CHEBI:30616"/>
        <dbReference type="ChEBI" id="CHEBI:43474"/>
        <dbReference type="ChEBI" id="CHEBI:456216"/>
        <dbReference type="EC" id="3.6.4.13"/>
    </reaction>
</comment>
<dbReference type="InterPro" id="IPR001650">
    <property type="entry name" value="Helicase_C-like"/>
</dbReference>
<dbReference type="GO" id="GO:0005524">
    <property type="term" value="F:ATP binding"/>
    <property type="evidence" value="ECO:0007669"/>
    <property type="project" value="UniProtKB-UniRule"/>
</dbReference>
<dbReference type="PROSITE" id="PS51192">
    <property type="entry name" value="HELICASE_ATP_BIND_1"/>
    <property type="match status" value="1"/>
</dbReference>
<evidence type="ECO:0000256" key="4">
    <source>
        <dbReference type="ARBA" id="ARBA00022840"/>
    </source>
</evidence>
<feature type="domain" description="Helicase ATP-binding" evidence="9">
    <location>
        <begin position="127"/>
        <end position="317"/>
    </location>
</feature>
<dbReference type="SUPFAM" id="SSF52540">
    <property type="entry name" value="P-loop containing nucleoside triphosphate hydrolases"/>
    <property type="match status" value="2"/>
</dbReference>
<reference evidence="11" key="1">
    <citation type="journal article" date="2020" name="Stud. Mycol.">
        <title>101 Dothideomycetes genomes: a test case for predicting lifestyles and emergence of pathogens.</title>
        <authorList>
            <person name="Haridas S."/>
            <person name="Albert R."/>
            <person name="Binder M."/>
            <person name="Bloem J."/>
            <person name="Labutti K."/>
            <person name="Salamov A."/>
            <person name="Andreopoulos B."/>
            <person name="Baker S."/>
            <person name="Barry K."/>
            <person name="Bills G."/>
            <person name="Bluhm B."/>
            <person name="Cannon C."/>
            <person name="Castanera R."/>
            <person name="Culley D."/>
            <person name="Daum C."/>
            <person name="Ezra D."/>
            <person name="Gonzalez J."/>
            <person name="Henrissat B."/>
            <person name="Kuo A."/>
            <person name="Liang C."/>
            <person name="Lipzen A."/>
            <person name="Lutzoni F."/>
            <person name="Magnuson J."/>
            <person name="Mondo S."/>
            <person name="Nolan M."/>
            <person name="Ohm R."/>
            <person name="Pangilinan J."/>
            <person name="Park H.-J."/>
            <person name="Ramirez L."/>
            <person name="Alfaro M."/>
            <person name="Sun H."/>
            <person name="Tritt A."/>
            <person name="Yoshinaga Y."/>
            <person name="Zwiers L.-H."/>
            <person name="Turgeon B."/>
            <person name="Goodwin S."/>
            <person name="Spatafora J."/>
            <person name="Crous P."/>
            <person name="Grigoriev I."/>
        </authorList>
    </citation>
    <scope>NUCLEOTIDE SEQUENCE</scope>
    <source>
        <strain evidence="11">CBS 115976</strain>
    </source>
</reference>
<keyword evidence="12" id="KW-1185">Reference proteome</keyword>
<evidence type="ECO:0000256" key="5">
    <source>
        <dbReference type="ARBA" id="ARBA00022884"/>
    </source>
</evidence>
<dbReference type="SMART" id="SM00490">
    <property type="entry name" value="HELICc"/>
    <property type="match status" value="1"/>
</dbReference>
<feature type="compositionally biased region" description="Gly residues" evidence="8">
    <location>
        <begin position="624"/>
        <end position="649"/>
    </location>
</feature>
<keyword evidence="5 7" id="KW-0694">RNA-binding</keyword>
<dbReference type="InterPro" id="IPR014001">
    <property type="entry name" value="Helicase_ATP-bd"/>
</dbReference>
<dbReference type="EC" id="3.6.4.13" evidence="7"/>
<dbReference type="OrthoDB" id="193716at2759"/>
<comment type="domain">
    <text evidence="7">The Q motif is unique to and characteristic of the DEAD box family of RNA helicases and controls ATP binding and hydrolysis.</text>
</comment>
<dbReference type="Pfam" id="PF00271">
    <property type="entry name" value="Helicase_C"/>
    <property type="match status" value="1"/>
</dbReference>
<dbReference type="AlphaFoldDB" id="A0A6A6USQ0"/>
<keyword evidence="3 6" id="KW-0347">Helicase</keyword>
<dbReference type="PROSITE" id="PS00039">
    <property type="entry name" value="DEAD_ATP_HELICASE"/>
    <property type="match status" value="1"/>
</dbReference>
<dbReference type="InterPro" id="IPR000629">
    <property type="entry name" value="RNA-helicase_DEAD-box_CS"/>
</dbReference>
<evidence type="ECO:0000256" key="3">
    <source>
        <dbReference type="ARBA" id="ARBA00022806"/>
    </source>
</evidence>
<feature type="compositionally biased region" description="Gly residues" evidence="8">
    <location>
        <begin position="656"/>
        <end position="674"/>
    </location>
</feature>
<dbReference type="InterPro" id="IPR011545">
    <property type="entry name" value="DEAD/DEAH_box_helicase_dom"/>
</dbReference>
<dbReference type="GO" id="GO:0003724">
    <property type="term" value="F:RNA helicase activity"/>
    <property type="evidence" value="ECO:0007669"/>
    <property type="project" value="UniProtKB-EC"/>
</dbReference>
<evidence type="ECO:0000256" key="7">
    <source>
        <dbReference type="RuleBase" id="RU365068"/>
    </source>
</evidence>
<feature type="compositionally biased region" description="Polar residues" evidence="8">
    <location>
        <begin position="53"/>
        <end position="66"/>
    </location>
</feature>
<dbReference type="GO" id="GO:0003723">
    <property type="term" value="F:RNA binding"/>
    <property type="evidence" value="ECO:0007669"/>
    <property type="project" value="UniProtKB-UniRule"/>
</dbReference>
<dbReference type="GO" id="GO:0016787">
    <property type="term" value="F:hydrolase activity"/>
    <property type="evidence" value="ECO:0007669"/>
    <property type="project" value="UniProtKB-KW"/>
</dbReference>
<evidence type="ECO:0000313" key="12">
    <source>
        <dbReference type="Proteomes" id="UP000799302"/>
    </source>
</evidence>
<feature type="region of interest" description="Disordered" evidence="8">
    <location>
        <begin position="624"/>
        <end position="683"/>
    </location>
</feature>
<evidence type="ECO:0000259" key="9">
    <source>
        <dbReference type="PROSITE" id="PS51192"/>
    </source>
</evidence>
<name>A0A6A6USQ0_9PEZI</name>
<dbReference type="Proteomes" id="UP000799302">
    <property type="component" value="Unassembled WGS sequence"/>
</dbReference>
<evidence type="ECO:0000259" key="10">
    <source>
        <dbReference type="PROSITE" id="PS51194"/>
    </source>
</evidence>
<dbReference type="SMART" id="SM00487">
    <property type="entry name" value="DEXDc"/>
    <property type="match status" value="1"/>
</dbReference>
<gene>
    <name evidence="11" type="ORF">BT63DRAFT_381189</name>
</gene>
<accession>A0A6A6USQ0</accession>
<keyword evidence="1 6" id="KW-0547">Nucleotide-binding</keyword>
<dbReference type="Gene3D" id="3.40.50.300">
    <property type="entry name" value="P-loop containing nucleotide triphosphate hydrolases"/>
    <property type="match status" value="2"/>
</dbReference>
<evidence type="ECO:0000256" key="2">
    <source>
        <dbReference type="ARBA" id="ARBA00022801"/>
    </source>
</evidence>
<evidence type="ECO:0000256" key="6">
    <source>
        <dbReference type="RuleBase" id="RU000492"/>
    </source>
</evidence>
<dbReference type="Pfam" id="PF00270">
    <property type="entry name" value="DEAD"/>
    <property type="match status" value="1"/>
</dbReference>
<keyword evidence="4 6" id="KW-0067">ATP-binding</keyword>
<dbReference type="PROSITE" id="PS51194">
    <property type="entry name" value="HELICASE_CTER"/>
    <property type="match status" value="1"/>
</dbReference>
<protein>
    <recommendedName>
        <fullName evidence="7">ATP-dependent RNA helicase</fullName>
        <ecNumber evidence="7">3.6.4.13</ecNumber>
    </recommendedName>
</protein>
<comment type="function">
    <text evidence="7">RNA helicase.</text>
</comment>
<comment type="similarity">
    <text evidence="6">Belongs to the DEAD box helicase family.</text>
</comment>
<keyword evidence="2 6" id="KW-0378">Hydrolase</keyword>
<organism evidence="11 12">
    <name type="scientific">Microthyrium microscopicum</name>
    <dbReference type="NCBI Taxonomy" id="703497"/>
    <lineage>
        <taxon>Eukaryota</taxon>
        <taxon>Fungi</taxon>
        <taxon>Dikarya</taxon>
        <taxon>Ascomycota</taxon>
        <taxon>Pezizomycotina</taxon>
        <taxon>Dothideomycetes</taxon>
        <taxon>Dothideomycetes incertae sedis</taxon>
        <taxon>Microthyriales</taxon>
        <taxon>Microthyriaceae</taxon>
        <taxon>Microthyrium</taxon>
    </lineage>
</organism>
<evidence type="ECO:0000313" key="11">
    <source>
        <dbReference type="EMBL" id="KAF2674513.1"/>
    </source>
</evidence>
<evidence type="ECO:0000256" key="1">
    <source>
        <dbReference type="ARBA" id="ARBA00022741"/>
    </source>
</evidence>